<dbReference type="InterPro" id="IPR020568">
    <property type="entry name" value="Ribosomal_Su5_D2-typ_SF"/>
</dbReference>
<feature type="binding site" evidence="5">
    <location>
        <position position="174"/>
    </location>
    <ligand>
        <name>ATP</name>
        <dbReference type="ChEBI" id="CHEBI:30616"/>
    </ligand>
</feature>
<dbReference type="EMBL" id="CAJVPK010001414">
    <property type="protein sequence ID" value="CAG8585930.1"/>
    <property type="molecule type" value="Genomic_DNA"/>
</dbReference>
<organism evidence="7 8">
    <name type="scientific">Diversispora eburnea</name>
    <dbReference type="NCBI Taxonomy" id="1213867"/>
    <lineage>
        <taxon>Eukaryota</taxon>
        <taxon>Fungi</taxon>
        <taxon>Fungi incertae sedis</taxon>
        <taxon>Mucoromycota</taxon>
        <taxon>Glomeromycotina</taxon>
        <taxon>Glomeromycetes</taxon>
        <taxon>Diversisporales</taxon>
        <taxon>Diversisporaceae</taxon>
        <taxon>Diversispora</taxon>
    </lineage>
</organism>
<dbReference type="InterPro" id="IPR003594">
    <property type="entry name" value="HATPase_dom"/>
</dbReference>
<dbReference type="InterPro" id="IPR037196">
    <property type="entry name" value="HSP90_C"/>
</dbReference>
<dbReference type="InterPro" id="IPR036890">
    <property type="entry name" value="HATPase_C_sf"/>
</dbReference>
<dbReference type="SUPFAM" id="SSF55874">
    <property type="entry name" value="ATPase domain of HSP90 chaperone/DNA topoisomerase II/histidine kinase"/>
    <property type="match status" value="1"/>
</dbReference>
<dbReference type="OrthoDB" id="28737at2759"/>
<evidence type="ECO:0000256" key="4">
    <source>
        <dbReference type="ARBA" id="ARBA00023186"/>
    </source>
</evidence>
<dbReference type="GO" id="GO:0016887">
    <property type="term" value="F:ATP hydrolysis activity"/>
    <property type="evidence" value="ECO:0007669"/>
    <property type="project" value="InterPro"/>
</dbReference>
<feature type="binding site" evidence="5">
    <location>
        <position position="119"/>
    </location>
    <ligand>
        <name>ATP</name>
        <dbReference type="ChEBI" id="CHEBI:30616"/>
    </ligand>
</feature>
<evidence type="ECO:0000256" key="5">
    <source>
        <dbReference type="PIRSR" id="PIRSR002583-1"/>
    </source>
</evidence>
<dbReference type="InterPro" id="IPR020575">
    <property type="entry name" value="Hsp90_N"/>
</dbReference>
<dbReference type="Pfam" id="PF13589">
    <property type="entry name" value="HATPase_c_3"/>
    <property type="match status" value="1"/>
</dbReference>
<dbReference type="SMART" id="SM00387">
    <property type="entry name" value="HATPase_c"/>
    <property type="match status" value="1"/>
</dbReference>
<evidence type="ECO:0000256" key="2">
    <source>
        <dbReference type="ARBA" id="ARBA00022741"/>
    </source>
</evidence>
<proteinExistence type="inferred from homology"/>
<feature type="binding site" evidence="5">
    <location>
        <begin position="204"/>
        <end position="209"/>
    </location>
    <ligand>
        <name>ATP</name>
        <dbReference type="ChEBI" id="CHEBI:30616"/>
    </ligand>
</feature>
<dbReference type="Gene3D" id="3.30.230.80">
    <property type="match status" value="1"/>
</dbReference>
<evidence type="ECO:0000256" key="1">
    <source>
        <dbReference type="ARBA" id="ARBA00008239"/>
    </source>
</evidence>
<protein>
    <submittedName>
        <fullName evidence="7">2464_t:CDS:1</fullName>
    </submittedName>
</protein>
<dbReference type="SUPFAM" id="SSF110942">
    <property type="entry name" value="HSP90 C-terminal domain"/>
    <property type="match status" value="1"/>
</dbReference>
<feature type="binding site" evidence="5">
    <location>
        <begin position="181"/>
        <end position="182"/>
    </location>
    <ligand>
        <name>ATP</name>
        <dbReference type="ChEBI" id="CHEBI:30616"/>
    </ligand>
</feature>
<dbReference type="NCBIfam" id="NF003555">
    <property type="entry name" value="PRK05218.1"/>
    <property type="match status" value="1"/>
</dbReference>
<dbReference type="PIRSF" id="PIRSF002583">
    <property type="entry name" value="Hsp90"/>
    <property type="match status" value="1"/>
</dbReference>
<feature type="binding site" evidence="5">
    <location>
        <position position="166"/>
    </location>
    <ligand>
        <name>ATP</name>
        <dbReference type="ChEBI" id="CHEBI:30616"/>
    </ligand>
</feature>
<dbReference type="FunFam" id="3.30.565.10:FF:000005">
    <property type="entry name" value="Heat shock protein 90"/>
    <property type="match status" value="1"/>
</dbReference>
<feature type="binding site" evidence="5">
    <location>
        <position position="406"/>
    </location>
    <ligand>
        <name>ATP</name>
        <dbReference type="ChEBI" id="CHEBI:30616"/>
    </ligand>
</feature>
<feature type="domain" description="Histidine kinase/HSP90-like ATPase" evidence="6">
    <location>
        <begin position="108"/>
        <end position="266"/>
    </location>
</feature>
<evidence type="ECO:0000256" key="3">
    <source>
        <dbReference type="ARBA" id="ARBA00022840"/>
    </source>
</evidence>
<name>A0A9N9C2Z9_9GLOM</name>
<keyword evidence="8" id="KW-1185">Reference proteome</keyword>
<dbReference type="GO" id="GO:0140662">
    <property type="term" value="F:ATP-dependent protein folding chaperone"/>
    <property type="evidence" value="ECO:0007669"/>
    <property type="project" value="InterPro"/>
</dbReference>
<dbReference type="Gene3D" id="3.30.565.10">
    <property type="entry name" value="Histidine kinase-like ATPase, C-terminal domain"/>
    <property type="match status" value="1"/>
</dbReference>
<dbReference type="GO" id="GO:0005524">
    <property type="term" value="F:ATP binding"/>
    <property type="evidence" value="ECO:0007669"/>
    <property type="project" value="UniProtKB-KW"/>
</dbReference>
<evidence type="ECO:0000313" key="7">
    <source>
        <dbReference type="EMBL" id="CAG8585930.1"/>
    </source>
</evidence>
<feature type="binding site" evidence="5">
    <location>
        <position position="256"/>
    </location>
    <ligand>
        <name>ATP</name>
        <dbReference type="ChEBI" id="CHEBI:30616"/>
    </ligand>
</feature>
<dbReference type="PANTHER" id="PTHR11528">
    <property type="entry name" value="HEAT SHOCK PROTEIN 90 FAMILY MEMBER"/>
    <property type="match status" value="1"/>
</dbReference>
<dbReference type="Gene3D" id="1.20.120.790">
    <property type="entry name" value="Heat shock protein 90, C-terminal domain"/>
    <property type="match status" value="1"/>
</dbReference>
<dbReference type="CDD" id="cd16927">
    <property type="entry name" value="HATPase_Hsp90-like"/>
    <property type="match status" value="1"/>
</dbReference>
<comment type="caution">
    <text evidence="7">The sequence shown here is derived from an EMBL/GenBank/DDBJ whole genome shotgun (WGS) entry which is preliminary data.</text>
</comment>
<accession>A0A9N9C2Z9</accession>
<dbReference type="AlphaFoldDB" id="A0A9N9C2Z9"/>
<keyword evidence="3 5" id="KW-0067">ATP-binding</keyword>
<comment type="similarity">
    <text evidence="1">Belongs to the heat shock protein 90 family.</text>
</comment>
<feature type="binding site" evidence="5">
    <location>
        <position position="180"/>
    </location>
    <ligand>
        <name>ATP</name>
        <dbReference type="ChEBI" id="CHEBI:30616"/>
    </ligand>
</feature>
<feature type="binding site" evidence="5">
    <location>
        <position position="161"/>
    </location>
    <ligand>
        <name>ATP</name>
        <dbReference type="ChEBI" id="CHEBI:30616"/>
    </ligand>
</feature>
<evidence type="ECO:0000313" key="8">
    <source>
        <dbReference type="Proteomes" id="UP000789706"/>
    </source>
</evidence>
<feature type="binding site" evidence="5">
    <location>
        <position position="115"/>
    </location>
    <ligand>
        <name>ATP</name>
        <dbReference type="ChEBI" id="CHEBI:30616"/>
    </ligand>
</feature>
<dbReference type="Pfam" id="PF00183">
    <property type="entry name" value="HSP90"/>
    <property type="match status" value="1"/>
</dbReference>
<evidence type="ECO:0000259" key="6">
    <source>
        <dbReference type="SMART" id="SM00387"/>
    </source>
</evidence>
<dbReference type="GO" id="GO:0051082">
    <property type="term" value="F:unfolded protein binding"/>
    <property type="evidence" value="ECO:0007669"/>
    <property type="project" value="InterPro"/>
</dbReference>
<dbReference type="Proteomes" id="UP000789706">
    <property type="component" value="Unassembled WGS sequence"/>
</dbReference>
<dbReference type="PRINTS" id="PR00775">
    <property type="entry name" value="HEATSHOCK90"/>
</dbReference>
<dbReference type="Gene3D" id="3.40.50.11260">
    <property type="match status" value="1"/>
</dbReference>
<dbReference type="InterPro" id="IPR001404">
    <property type="entry name" value="Hsp90_fam"/>
</dbReference>
<dbReference type="HAMAP" id="MF_00505">
    <property type="entry name" value="HSP90"/>
    <property type="match status" value="1"/>
</dbReference>
<dbReference type="SUPFAM" id="SSF54211">
    <property type="entry name" value="Ribosomal protein S5 domain 2-like"/>
    <property type="match status" value="1"/>
</dbReference>
<sequence>MKSKFWLLLLITSCLITYFTIFPIIAVSASESPEDSSNKKKDFVMQDENLDENINVIKDNDPNSETSLPNFGFTSEQAEKLKETEEKFQFQTEVSRLMNLIINSLYKTREIFLRELISNASDAIDKIRFLALTDPNALSNNSNLNITIWSDPKNNILTITDTGIGMTKEQLKENLGTIAKSGTSEFLQTIEEKKSDDNMNLIGQFGVGFYSVFLVADKVIVTTKHNDDEQYIWESQAINDFTIAKDPRGNTLGRGTQIKLHLKEDSLSFLEEGVIREEKPKKKTKTVEVPGWELMNTQKPIWTRDPKNVSDPEYENFYKSFAKDDAAPLAWTHFKAEGEVDFKSIIYIPSKAPPNLYQKVQEFTRNIKFFVKRVFITDEFLDFVPKYLAFIKAIIDADDIPLNVSRETLQHHKALQLIKKRIIKKTLDMIMNLSKDEEKYQKFLKEFGVSLKIGAIEDNTNRKILAKLLRFPSSHKNWTTLDDYIGRMKKKQTKMYFVTGSSVSELESSPFIEGYIARGYEVLYMVEPVDEVLIQHMPGHGGKMFQNIAKGDSKLDSDLEETTKLKSKYIKLIDWMQTSLSDFVERVQISNRLTSSPCAVIAGDWGLTGHMERIMAAQAFKQENDVMKDFYANQKKVLEINPHHPLIIGLLEKVESGKNDDKLKELVNVLYETTLIHKIDKTDKSDESKPIRDEL</sequence>
<gene>
    <name evidence="7" type="ORF">DEBURN_LOCUS8806</name>
</gene>
<keyword evidence="4" id="KW-0143">Chaperone</keyword>
<keyword evidence="2 5" id="KW-0547">Nucleotide-binding</keyword>
<reference evidence="7" key="1">
    <citation type="submission" date="2021-06" db="EMBL/GenBank/DDBJ databases">
        <authorList>
            <person name="Kallberg Y."/>
            <person name="Tangrot J."/>
            <person name="Rosling A."/>
        </authorList>
    </citation>
    <scope>NUCLEOTIDE SEQUENCE</scope>
    <source>
        <strain evidence="7">AZ414A</strain>
    </source>
</reference>